<dbReference type="InterPro" id="IPR000182">
    <property type="entry name" value="GNAT_dom"/>
</dbReference>
<accession>A0A425YDM9</accession>
<evidence type="ECO:0000313" key="3">
    <source>
        <dbReference type="EMBL" id="MVB07845.1"/>
    </source>
</evidence>
<dbReference type="GO" id="GO:0016747">
    <property type="term" value="F:acyltransferase activity, transferring groups other than amino-acyl groups"/>
    <property type="evidence" value="ECO:0007669"/>
    <property type="project" value="InterPro"/>
</dbReference>
<evidence type="ECO:0000313" key="4">
    <source>
        <dbReference type="Proteomes" id="UP000285951"/>
    </source>
</evidence>
<keyword evidence="4" id="KW-1185">Reference proteome</keyword>
<dbReference type="PROSITE" id="PS51186">
    <property type="entry name" value="GNAT"/>
    <property type="match status" value="1"/>
</dbReference>
<sequence length="161" mass="18315">MIRKATEHDKEQIVNLFCENIKKQKSYISHGEIQMGIALDTGILAENYSLLWKEYLDAQMNEFKDTVLVSEENGTVNGFIIGEIAKDRNECFGVICDIVVDQSCRNMGVGVLLLESLISTYQSKGVTDYYLESGINNHEAHQFFEKMGFGKVSVIYRRKDT</sequence>
<keyword evidence="2" id="KW-0808">Transferase</keyword>
<evidence type="ECO:0000313" key="5">
    <source>
        <dbReference type="Proteomes" id="UP000462449"/>
    </source>
</evidence>
<reference evidence="3 4" key="1">
    <citation type="submission" date="2019-11" db="EMBL/GenBank/DDBJ databases">
        <title>Draft genome sequence of Labilibaculum sp. strain SYP isolated from Black Sea.</title>
        <authorList>
            <person name="Yadav S."/>
            <person name="Villanueva L."/>
        </authorList>
    </citation>
    <scope>NUCLEOTIDE SEQUENCE [LARGE SCALE GENOMIC DNA]</scope>
    <source>
        <strain evidence="3 4">44</strain>
    </source>
</reference>
<protein>
    <submittedName>
        <fullName evidence="2">GNAT family N-acetyltransferase</fullName>
    </submittedName>
</protein>
<feature type="domain" description="N-acetyltransferase" evidence="1">
    <location>
        <begin position="1"/>
        <end position="161"/>
    </location>
</feature>
<dbReference type="OrthoDB" id="9789603at2"/>
<organism evidence="2 5">
    <name type="scientific">Labilibaculum euxinus</name>
    <dbReference type="NCBI Taxonomy" id="2686357"/>
    <lineage>
        <taxon>Bacteria</taxon>
        <taxon>Pseudomonadati</taxon>
        <taxon>Bacteroidota</taxon>
        <taxon>Bacteroidia</taxon>
        <taxon>Marinilabiliales</taxon>
        <taxon>Marinifilaceae</taxon>
        <taxon>Labilibaculum</taxon>
    </lineage>
</organism>
<dbReference type="EMBL" id="WOTW01000029">
    <property type="protein sequence ID" value="MUP38640.1"/>
    <property type="molecule type" value="Genomic_DNA"/>
</dbReference>
<dbReference type="Pfam" id="PF00583">
    <property type="entry name" value="Acetyltransf_1"/>
    <property type="match status" value="1"/>
</dbReference>
<dbReference type="RefSeq" id="WP_124992162.1">
    <property type="nucleotide sequence ID" value="NZ_JAVCNR010000003.1"/>
</dbReference>
<name>A0A425YDM9_9BACT</name>
<dbReference type="InterPro" id="IPR016181">
    <property type="entry name" value="Acyl_CoA_acyltransferase"/>
</dbReference>
<dbReference type="AlphaFoldDB" id="A0A425YDM9"/>
<dbReference type="SUPFAM" id="SSF55729">
    <property type="entry name" value="Acyl-CoA N-acyltransferases (Nat)"/>
    <property type="match status" value="1"/>
</dbReference>
<dbReference type="Proteomes" id="UP000462449">
    <property type="component" value="Unassembled WGS sequence"/>
</dbReference>
<evidence type="ECO:0000259" key="1">
    <source>
        <dbReference type="PROSITE" id="PS51186"/>
    </source>
</evidence>
<dbReference type="EMBL" id="QTZN02000029">
    <property type="protein sequence ID" value="MVB07845.1"/>
    <property type="molecule type" value="Genomic_DNA"/>
</dbReference>
<reference evidence="2 5" key="2">
    <citation type="submission" date="2019-12" db="EMBL/GenBank/DDBJ databases">
        <title>Draft genome sequence of Labilibaculum sp. strain 44 isolated from deep waters of Black Sea.</title>
        <authorList>
            <person name="Yadav S."/>
            <person name="Villanueva L."/>
        </authorList>
    </citation>
    <scope>NUCLEOTIDE SEQUENCE [LARGE SCALE GENOMIC DNA]</scope>
    <source>
        <strain evidence="2 5">44</strain>
    </source>
</reference>
<proteinExistence type="predicted"/>
<evidence type="ECO:0000313" key="2">
    <source>
        <dbReference type="EMBL" id="MUP38640.1"/>
    </source>
</evidence>
<dbReference type="Proteomes" id="UP000285951">
    <property type="component" value="Unassembled WGS sequence"/>
</dbReference>
<dbReference type="Gene3D" id="3.40.630.30">
    <property type="match status" value="1"/>
</dbReference>
<dbReference type="CDD" id="cd04301">
    <property type="entry name" value="NAT_SF"/>
    <property type="match status" value="1"/>
</dbReference>
<comment type="caution">
    <text evidence="2">The sequence shown here is derived from an EMBL/GenBank/DDBJ whole genome shotgun (WGS) entry which is preliminary data.</text>
</comment>
<gene>
    <name evidence="3" type="ORF">DWB62_012510</name>
    <name evidence="2" type="ORF">GNY23_12510</name>
</gene>